<dbReference type="EMBL" id="HBGF01036464">
    <property type="protein sequence ID" value="CAD9134708.1"/>
    <property type="molecule type" value="Transcribed_RNA"/>
</dbReference>
<feature type="domain" description="RRM" evidence="5">
    <location>
        <begin position="130"/>
        <end position="210"/>
    </location>
</feature>
<organism evidence="6">
    <name type="scientific">Neobodo designis</name>
    <name type="common">Flagellated protozoan</name>
    <name type="synonym">Bodo designis</name>
    <dbReference type="NCBI Taxonomy" id="312471"/>
    <lineage>
        <taxon>Eukaryota</taxon>
        <taxon>Discoba</taxon>
        <taxon>Euglenozoa</taxon>
        <taxon>Kinetoplastea</taxon>
        <taxon>Metakinetoplastina</taxon>
        <taxon>Neobodonida</taxon>
        <taxon>Neobodo</taxon>
    </lineage>
</organism>
<feature type="region of interest" description="Disordered" evidence="4">
    <location>
        <begin position="218"/>
        <end position="261"/>
    </location>
</feature>
<dbReference type="PANTHER" id="PTHR24012">
    <property type="entry name" value="RNA BINDING PROTEIN"/>
    <property type="match status" value="1"/>
</dbReference>
<dbReference type="CDD" id="cd00590">
    <property type="entry name" value="RRM_SF"/>
    <property type="match status" value="1"/>
</dbReference>
<dbReference type="Pfam" id="PF00076">
    <property type="entry name" value="RRM_1"/>
    <property type="match status" value="1"/>
</dbReference>
<dbReference type="InterPro" id="IPR012677">
    <property type="entry name" value="Nucleotide-bd_a/b_plait_sf"/>
</dbReference>
<keyword evidence="2 3" id="KW-0694">RNA-binding</keyword>
<dbReference type="Gene3D" id="3.30.70.330">
    <property type="match status" value="1"/>
</dbReference>
<evidence type="ECO:0000313" key="6">
    <source>
        <dbReference type="EMBL" id="CAD9134708.1"/>
    </source>
</evidence>
<evidence type="ECO:0000256" key="1">
    <source>
        <dbReference type="ARBA" id="ARBA00022737"/>
    </source>
</evidence>
<dbReference type="SMART" id="SM00360">
    <property type="entry name" value="RRM"/>
    <property type="match status" value="1"/>
</dbReference>
<dbReference type="SUPFAM" id="SSF54928">
    <property type="entry name" value="RNA-binding domain, RBD"/>
    <property type="match status" value="1"/>
</dbReference>
<protein>
    <recommendedName>
        <fullName evidence="5">RRM domain-containing protein</fullName>
    </recommendedName>
</protein>
<evidence type="ECO:0000256" key="3">
    <source>
        <dbReference type="PROSITE-ProRule" id="PRU00176"/>
    </source>
</evidence>
<evidence type="ECO:0000256" key="4">
    <source>
        <dbReference type="SAM" id="MobiDB-lite"/>
    </source>
</evidence>
<gene>
    <name evidence="6" type="ORF">NDES1114_LOCUS24427</name>
</gene>
<keyword evidence="1" id="KW-0677">Repeat</keyword>
<dbReference type="PROSITE" id="PS50102">
    <property type="entry name" value="RRM"/>
    <property type="match status" value="1"/>
</dbReference>
<dbReference type="InterPro" id="IPR035979">
    <property type="entry name" value="RBD_domain_sf"/>
</dbReference>
<sequence>MWGPSLFAPNPDEAPQPFAFAPACAGFASAEAAPGSDPMTDDEQDAAAAPPLAAVVNAVRHVALPATPQPPSSTSLWGSFRGPVASRSLDGAASGQWPAQSCIPLPPDANSMSPLDTSQRRTPNAPIKTRNVYVGALPLSFTDADLTALLSEFGKVKSCRMFNTGARVAEIGRAYGFALFEDATSAERAVEALNGKPLGTARIQCRLSRNGVLKKPKKQFREAATLKTPSPPAQGPLATHPPAAPSFLSSGVPSQPPQSAAPFGSAAPYPIPVCAVVPPFAANAIPQAPFGFPFHAAAPFGAAPFPPLPVAGPAGFVPQPAPPMVLPPFPVPLAPQP</sequence>
<feature type="region of interest" description="Disordered" evidence="4">
    <location>
        <begin position="30"/>
        <end position="50"/>
    </location>
</feature>
<dbReference type="AlphaFoldDB" id="A0A7S1MMC6"/>
<dbReference type="GO" id="GO:0003723">
    <property type="term" value="F:RNA binding"/>
    <property type="evidence" value="ECO:0007669"/>
    <property type="project" value="UniProtKB-UniRule"/>
</dbReference>
<evidence type="ECO:0000256" key="2">
    <source>
        <dbReference type="ARBA" id="ARBA00022884"/>
    </source>
</evidence>
<dbReference type="InterPro" id="IPR000504">
    <property type="entry name" value="RRM_dom"/>
</dbReference>
<reference evidence="6" key="1">
    <citation type="submission" date="2021-01" db="EMBL/GenBank/DDBJ databases">
        <authorList>
            <person name="Corre E."/>
            <person name="Pelletier E."/>
            <person name="Niang G."/>
            <person name="Scheremetjew M."/>
            <person name="Finn R."/>
            <person name="Kale V."/>
            <person name="Holt S."/>
            <person name="Cochrane G."/>
            <person name="Meng A."/>
            <person name="Brown T."/>
            <person name="Cohen L."/>
        </authorList>
    </citation>
    <scope>NUCLEOTIDE SEQUENCE</scope>
    <source>
        <strain evidence="6">CCAP 1951/1</strain>
    </source>
</reference>
<accession>A0A7S1MMC6</accession>
<proteinExistence type="predicted"/>
<name>A0A7S1MMC6_NEODS</name>
<evidence type="ECO:0000259" key="5">
    <source>
        <dbReference type="PROSITE" id="PS50102"/>
    </source>
</evidence>